<feature type="compositionally biased region" description="Basic and acidic residues" evidence="1">
    <location>
        <begin position="1050"/>
        <end position="1061"/>
    </location>
</feature>
<dbReference type="VEuPathDB" id="FungiDB:C8Q69DRAFT_248550"/>
<evidence type="ECO:0000313" key="2">
    <source>
        <dbReference type="EMBL" id="RWQ96489.1"/>
    </source>
</evidence>
<proteinExistence type="predicted"/>
<dbReference type="RefSeq" id="XP_028486134.1">
    <property type="nucleotide sequence ID" value="XM_028626562.1"/>
</dbReference>
<gene>
    <name evidence="2" type="ORF">C8Q69DRAFT_248550</name>
</gene>
<accession>A0A443HXD2</accession>
<feature type="region of interest" description="Disordered" evidence="1">
    <location>
        <begin position="1050"/>
        <end position="1069"/>
    </location>
</feature>
<dbReference type="STRING" id="264951.A0A443HXD2"/>
<dbReference type="Proteomes" id="UP000283841">
    <property type="component" value="Unassembled WGS sequence"/>
</dbReference>
<feature type="region of interest" description="Disordered" evidence="1">
    <location>
        <begin position="121"/>
        <end position="145"/>
    </location>
</feature>
<comment type="caution">
    <text evidence="2">The sequence shown here is derived from an EMBL/GenBank/DDBJ whole genome shotgun (WGS) entry which is preliminary data.</text>
</comment>
<dbReference type="AlphaFoldDB" id="A0A443HXD2"/>
<dbReference type="GeneID" id="39595839"/>
<dbReference type="EMBL" id="RCNU01000004">
    <property type="protein sequence ID" value="RWQ96489.1"/>
    <property type="molecule type" value="Genomic_DNA"/>
</dbReference>
<name>A0A443HXD2_BYSSP</name>
<reference evidence="2 3" key="1">
    <citation type="journal article" date="2018" name="Front. Microbiol.">
        <title>Genomic and genetic insights into a cosmopolitan fungus, Paecilomyces variotii (Eurotiales).</title>
        <authorList>
            <person name="Urquhart A.S."/>
            <person name="Mondo S.J."/>
            <person name="Makela M.R."/>
            <person name="Hane J.K."/>
            <person name="Wiebenga A."/>
            <person name="He G."/>
            <person name="Mihaltcheva S."/>
            <person name="Pangilinan J."/>
            <person name="Lipzen A."/>
            <person name="Barry K."/>
            <person name="de Vries R.P."/>
            <person name="Grigoriev I.V."/>
            <person name="Idnurm A."/>
        </authorList>
    </citation>
    <scope>NUCLEOTIDE SEQUENCE [LARGE SCALE GENOMIC DNA]</scope>
    <source>
        <strain evidence="2 3">CBS 101075</strain>
    </source>
</reference>
<protein>
    <submittedName>
        <fullName evidence="2">Uncharacterized protein</fullName>
    </submittedName>
</protein>
<keyword evidence="3" id="KW-1185">Reference proteome</keyword>
<evidence type="ECO:0000313" key="3">
    <source>
        <dbReference type="Proteomes" id="UP000283841"/>
    </source>
</evidence>
<sequence>MSSVLNHAPGHLGLPALRAARPLYSSGRRQKCFLASIPASSLAIAHDKKCLSTSFNHARRAKSNGTNAERAFNEVSSSPWYKDSRSQSTLNQAFSHESASTAIDNCNVDLRHNLLDDERSTATETGYHHRSYDRTRREDGVGAQEKHLGKTPTEILIAALQSTGRKLDLRQPPRWTTDLSWVSPDTPMPTTYQQKGGAIKTARQSPRISFQTIVAEYITTVDTLIQQMGIPTMNEQIELPSRMNEALLHTFSKENLAYLDARGYSAADVMAWAWILKSECSYEAALKLFALEDSYRLQKNDVPKSVPPFIPLFLLRRQHLDLKAYRLLLLYSLHLMSGCPVPTVQTALREFSGNVDANTQNETLQAESHLDPTMCMTFVVRLLRHARQVWPSAQLSIARAFASFLTTISIDGKSDDAIQRLNTFRAKKFNACLWLLSLPSRPGPFTSASIQQRAQFELLKAMASHRPVLPVTRRGYQGIVAVQVAHKKTPAERLSAELKAPSWPPWKEEKLGMDSSRGNEGMKSRAIHVMAQMKEAGYSHGLWEDVAAILAGWDTDRSPTIQTRTLMPRRHVLRGSQRSSPDHPAIWAARIRATRTVREAWACFLTYHDQGLPPHKSVYYAMAHKLVFRTKAIENGFEQSSLALPGDGPEVFSEPSSSRDVIYVHTEPPALDDFLKKMLSDGIRPSGRFLAMLLESATSFASGITYIRYSDLPEKQVQALCTIWPAESDYANATAVGKLPEYLFSSFIEFLCKFSSFDPSYRSKREFRTSDLFPIIMRNHHPSRQTTSLLSYAATSEEDHIHHPRMLAHAVHLVRTHKPRHPPAWTALLSVLSRDRISIRYHNLDQTVQRILAWHEVLEISKQAAGLDVELGTRGFHVLCASFAKAVAAGIKHPEAAEEALEIIQEQARYGDAALSLPVSTTFEQMVHNGLGILKRRFDRIALPGSTSISADIKDAGDGSESGASRISTPAMLQVPTPAVLHAFVRALGIAEDYDGLLDLLRWMSRSAPTLKDAADELLNGERMMRRTLVAVRVFLEGYWETSSPRVAHPDDYGATDDHTRGGFGFGTQHSLSHEERQLEFSDPYVQEAHDIIEQTELWGAWPTDDEVREYLLWDPSPHGKQH</sequence>
<organism evidence="2 3">
    <name type="scientific">Byssochlamys spectabilis</name>
    <name type="common">Paecilomyces variotii</name>
    <dbReference type="NCBI Taxonomy" id="264951"/>
    <lineage>
        <taxon>Eukaryota</taxon>
        <taxon>Fungi</taxon>
        <taxon>Dikarya</taxon>
        <taxon>Ascomycota</taxon>
        <taxon>Pezizomycotina</taxon>
        <taxon>Eurotiomycetes</taxon>
        <taxon>Eurotiomycetidae</taxon>
        <taxon>Eurotiales</taxon>
        <taxon>Thermoascaceae</taxon>
        <taxon>Paecilomyces</taxon>
    </lineage>
</organism>
<feature type="region of interest" description="Disordered" evidence="1">
    <location>
        <begin position="178"/>
        <end position="197"/>
    </location>
</feature>
<evidence type="ECO:0000256" key="1">
    <source>
        <dbReference type="SAM" id="MobiDB-lite"/>
    </source>
</evidence>